<evidence type="ECO:0000259" key="1">
    <source>
        <dbReference type="Pfam" id="PF02627"/>
    </source>
</evidence>
<sequence length="355" mass="39567">MFISAIENWIVDDMTNKQIRYLNPVRANKSTGRVSQLYAQIRRDFQLVPPLTLFSPVPRLLAGVWSIWRESQFAEGVIPRATLESISAAVSHTNECPYCVDAHTGMLHASSKHDVVNAIFEQNTAFIQDKKTRKIVEWAIASKTSGAKILSTPPFNIEEAPAIIGTTIVYHFVNRMVNIFLESSPLPISAGSKKTRRVAIQLFGLTLAKSIINRKVVPGDSIKFISQADLPADMHWAKSNNYISSAYASFCHLINSTGKQYLSPNALQIVEKAIASWHGEDMGLSQKWADNLITKLDRPSQSVARLALLSALAPYQVDARVIRQFRENHADDEALLSITAWASFTAARRIGSWLY</sequence>
<dbReference type="Gene3D" id="1.20.1290.10">
    <property type="entry name" value="AhpD-like"/>
    <property type="match status" value="1"/>
</dbReference>
<dbReference type="Pfam" id="PF02627">
    <property type="entry name" value="CMD"/>
    <property type="match status" value="1"/>
</dbReference>
<evidence type="ECO:0000313" key="2">
    <source>
        <dbReference type="EMBL" id="VAW60834.1"/>
    </source>
</evidence>
<reference evidence="2" key="1">
    <citation type="submission" date="2018-06" db="EMBL/GenBank/DDBJ databases">
        <authorList>
            <person name="Zhirakovskaya E."/>
        </authorList>
    </citation>
    <scope>NUCLEOTIDE SEQUENCE</scope>
</reference>
<proteinExistence type="predicted"/>
<feature type="domain" description="Carboxymuconolactone decarboxylase-like" evidence="1">
    <location>
        <begin position="68"/>
        <end position="139"/>
    </location>
</feature>
<dbReference type="SUPFAM" id="SSF69118">
    <property type="entry name" value="AhpD-like"/>
    <property type="match status" value="1"/>
</dbReference>
<dbReference type="GO" id="GO:0051920">
    <property type="term" value="F:peroxiredoxin activity"/>
    <property type="evidence" value="ECO:0007669"/>
    <property type="project" value="InterPro"/>
</dbReference>
<dbReference type="NCBIfam" id="TIGR00778">
    <property type="entry name" value="ahpD_dom"/>
    <property type="match status" value="1"/>
</dbReference>
<gene>
    <name evidence="2" type="ORF">MNBD_GAMMA11-3176</name>
</gene>
<dbReference type="InterPro" id="IPR029032">
    <property type="entry name" value="AhpD-like"/>
</dbReference>
<protein>
    <recommendedName>
        <fullName evidence="1">Carboxymuconolactone decarboxylase-like domain-containing protein</fullName>
    </recommendedName>
</protein>
<organism evidence="2">
    <name type="scientific">hydrothermal vent metagenome</name>
    <dbReference type="NCBI Taxonomy" id="652676"/>
    <lineage>
        <taxon>unclassified sequences</taxon>
        <taxon>metagenomes</taxon>
        <taxon>ecological metagenomes</taxon>
    </lineage>
</organism>
<dbReference type="InterPro" id="IPR003779">
    <property type="entry name" value="CMD-like"/>
</dbReference>
<dbReference type="EMBL" id="UOFG01000132">
    <property type="protein sequence ID" value="VAW60834.1"/>
    <property type="molecule type" value="Genomic_DNA"/>
</dbReference>
<name>A0A3B0XX86_9ZZZZ</name>
<dbReference type="InterPro" id="IPR004675">
    <property type="entry name" value="AhpD_core"/>
</dbReference>
<dbReference type="AlphaFoldDB" id="A0A3B0XX86"/>
<accession>A0A3B0XX86</accession>